<keyword evidence="12" id="KW-1015">Disulfide bond</keyword>
<dbReference type="GO" id="GO:0006508">
    <property type="term" value="P:proteolysis"/>
    <property type="evidence" value="ECO:0007669"/>
    <property type="project" value="UniProtKB-KW"/>
</dbReference>
<dbReference type="Pfam" id="PF00246">
    <property type="entry name" value="Peptidase_M14"/>
    <property type="match status" value="1"/>
</dbReference>
<evidence type="ECO:0000313" key="18">
    <source>
        <dbReference type="EMBL" id="CAH1180358.1"/>
    </source>
</evidence>
<reference evidence="18" key="1">
    <citation type="submission" date="2022-01" db="EMBL/GenBank/DDBJ databases">
        <authorList>
            <person name="King R."/>
        </authorList>
    </citation>
    <scope>NUCLEOTIDE SEQUENCE</scope>
</reference>
<evidence type="ECO:0000256" key="9">
    <source>
        <dbReference type="ARBA" id="ARBA00022801"/>
    </source>
</evidence>
<dbReference type="Gene3D" id="3.30.70.340">
    <property type="entry name" value="Metallocarboxypeptidase-like"/>
    <property type="match status" value="1"/>
</dbReference>
<dbReference type="AlphaFoldDB" id="A0A9P0DZ81"/>
<dbReference type="PRINTS" id="PR00765">
    <property type="entry name" value="CRBOXYPTASEA"/>
</dbReference>
<dbReference type="SMART" id="SM00631">
    <property type="entry name" value="Zn_pept"/>
    <property type="match status" value="1"/>
</dbReference>
<keyword evidence="9" id="KW-0378">Hydrolase</keyword>
<feature type="chain" id="PRO_5040141255" description="Zinc carboxypeptidase A 1" evidence="16">
    <location>
        <begin position="17"/>
        <end position="414"/>
    </location>
</feature>
<dbReference type="OrthoDB" id="3626597at2759"/>
<dbReference type="PANTHER" id="PTHR11705">
    <property type="entry name" value="PROTEASE FAMILY M14 CARBOXYPEPTIDASE A,B"/>
    <property type="match status" value="1"/>
</dbReference>
<dbReference type="Pfam" id="PF02244">
    <property type="entry name" value="Propep_M14"/>
    <property type="match status" value="1"/>
</dbReference>
<feature type="domain" description="Peptidase M14" evidence="17">
    <location>
        <begin position="113"/>
        <end position="406"/>
    </location>
</feature>
<keyword evidence="5" id="KW-0121">Carboxypeptidase</keyword>
<feature type="active site" description="Proton donor/acceptor" evidence="15">
    <location>
        <position position="372"/>
    </location>
</feature>
<sequence>MRLVLVAILWIGCSSATRVRFDNHTLYRFTPKDDQAIDTLRQLEQSVGYDFWTSVNGVGMPVDILVPPQKKREIMEVVEALAVDQEILMSNIQEEIDREAGSLRAGDTFGWNSYHTIEEIYNWLRSLSTKYPKIVTLVEAGRSHENRPVLGVKVSFGKATGQRQAVWIDSNIHAREWISGAVNTYILNALLTSTDRSIRNLAERHDWYIFPVLNPDGFHYTYTTNRMWRKTRTPYGLCVGADPNRNWDYKWNQGGSSSIPCTETYAGPRAFSEACTASTSRYLGGIAKELLVYVSFHSYSQMLLLPYGHTAQHLDNYNVTYPIAVEAANSLTKRYGTRYTVGNVAETIYVATGSSMDWLKGVHHVPFAYTYELRDTGKYGFLLPADQIIPTAEETLDSVLTIVREADKISEKVL</sequence>
<evidence type="ECO:0000256" key="2">
    <source>
        <dbReference type="ARBA" id="ARBA00004613"/>
    </source>
</evidence>
<keyword evidence="11" id="KW-0482">Metalloprotease</keyword>
<keyword evidence="10" id="KW-0862">Zinc</keyword>
<dbReference type="Gene3D" id="3.40.630.10">
    <property type="entry name" value="Zn peptidases"/>
    <property type="match status" value="1"/>
</dbReference>
<accession>A0A9P0DZ81</accession>
<dbReference type="Proteomes" id="UP001153737">
    <property type="component" value="Chromosome 8"/>
</dbReference>
<organism evidence="18 19">
    <name type="scientific">Phaedon cochleariae</name>
    <name type="common">Mustard beetle</name>
    <dbReference type="NCBI Taxonomy" id="80249"/>
    <lineage>
        <taxon>Eukaryota</taxon>
        <taxon>Metazoa</taxon>
        <taxon>Ecdysozoa</taxon>
        <taxon>Arthropoda</taxon>
        <taxon>Hexapoda</taxon>
        <taxon>Insecta</taxon>
        <taxon>Pterygota</taxon>
        <taxon>Neoptera</taxon>
        <taxon>Endopterygota</taxon>
        <taxon>Coleoptera</taxon>
        <taxon>Polyphaga</taxon>
        <taxon>Cucujiformia</taxon>
        <taxon>Chrysomeloidea</taxon>
        <taxon>Chrysomelidae</taxon>
        <taxon>Chrysomelinae</taxon>
        <taxon>Chrysomelini</taxon>
        <taxon>Phaedon</taxon>
    </lineage>
</organism>
<dbReference type="GO" id="GO:0004181">
    <property type="term" value="F:metallocarboxypeptidase activity"/>
    <property type="evidence" value="ECO:0007669"/>
    <property type="project" value="InterPro"/>
</dbReference>
<comment type="cofactor">
    <cofactor evidence="1">
        <name>Zn(2+)</name>
        <dbReference type="ChEBI" id="CHEBI:29105"/>
    </cofactor>
</comment>
<dbReference type="SUPFAM" id="SSF54897">
    <property type="entry name" value="Protease propeptides/inhibitors"/>
    <property type="match status" value="1"/>
</dbReference>
<dbReference type="InterPro" id="IPR057247">
    <property type="entry name" value="CARBOXYPEPT_ZN_2"/>
</dbReference>
<name>A0A9P0DZ81_PHACE</name>
<evidence type="ECO:0000256" key="8">
    <source>
        <dbReference type="ARBA" id="ARBA00022729"/>
    </source>
</evidence>
<dbReference type="PROSITE" id="PS00133">
    <property type="entry name" value="CARBOXYPEPT_ZN_2"/>
    <property type="match status" value="1"/>
</dbReference>
<reference evidence="18" key="2">
    <citation type="submission" date="2022-10" db="EMBL/GenBank/DDBJ databases">
        <authorList>
            <consortium name="ENA_rothamsted_submissions"/>
            <consortium name="culmorum"/>
            <person name="King R."/>
        </authorList>
    </citation>
    <scope>NUCLEOTIDE SEQUENCE</scope>
</reference>
<protein>
    <recommendedName>
        <fullName evidence="14">Zinc carboxypeptidase A 1</fullName>
    </recommendedName>
</protein>
<dbReference type="GO" id="GO:0005615">
    <property type="term" value="C:extracellular space"/>
    <property type="evidence" value="ECO:0007669"/>
    <property type="project" value="TreeGrafter"/>
</dbReference>
<evidence type="ECO:0000313" key="19">
    <source>
        <dbReference type="Proteomes" id="UP001153737"/>
    </source>
</evidence>
<dbReference type="FunFam" id="3.40.630.10:FF:000040">
    <property type="entry name" value="zinc carboxypeptidase"/>
    <property type="match status" value="1"/>
</dbReference>
<keyword evidence="7" id="KW-0479">Metal-binding</keyword>
<dbReference type="GO" id="GO:0008270">
    <property type="term" value="F:zinc ion binding"/>
    <property type="evidence" value="ECO:0007669"/>
    <property type="project" value="InterPro"/>
</dbReference>
<dbReference type="EMBL" id="OU896714">
    <property type="protein sequence ID" value="CAH1180358.1"/>
    <property type="molecule type" value="Genomic_DNA"/>
</dbReference>
<comment type="similarity">
    <text evidence="3 15">Belongs to the peptidase M14 family.</text>
</comment>
<dbReference type="SUPFAM" id="SSF53187">
    <property type="entry name" value="Zn-dependent exopeptidases"/>
    <property type="match status" value="1"/>
</dbReference>
<dbReference type="InterPro" id="IPR000834">
    <property type="entry name" value="Peptidase_M14"/>
</dbReference>
<evidence type="ECO:0000256" key="5">
    <source>
        <dbReference type="ARBA" id="ARBA00022645"/>
    </source>
</evidence>
<dbReference type="FunFam" id="3.30.70.340:FF:000002">
    <property type="entry name" value="Carboxypeptidase A"/>
    <property type="match status" value="1"/>
</dbReference>
<evidence type="ECO:0000256" key="11">
    <source>
        <dbReference type="ARBA" id="ARBA00023049"/>
    </source>
</evidence>
<comment type="subcellular location">
    <subcellularLocation>
        <location evidence="2">Secreted</location>
    </subcellularLocation>
</comment>
<evidence type="ECO:0000256" key="4">
    <source>
        <dbReference type="ARBA" id="ARBA00022525"/>
    </source>
</evidence>
<dbReference type="PROSITE" id="PS52035">
    <property type="entry name" value="PEPTIDASE_M14"/>
    <property type="match status" value="1"/>
</dbReference>
<dbReference type="PANTHER" id="PTHR11705:SF153">
    <property type="entry name" value="ZINC CARBOXYPEPTIDASE A 1-LIKE PROTEIN"/>
    <property type="match status" value="1"/>
</dbReference>
<evidence type="ECO:0000256" key="14">
    <source>
        <dbReference type="ARBA" id="ARBA00069039"/>
    </source>
</evidence>
<evidence type="ECO:0000256" key="7">
    <source>
        <dbReference type="ARBA" id="ARBA00022723"/>
    </source>
</evidence>
<evidence type="ECO:0000256" key="16">
    <source>
        <dbReference type="SAM" id="SignalP"/>
    </source>
</evidence>
<keyword evidence="19" id="KW-1185">Reference proteome</keyword>
<comment type="function">
    <text evidence="13">Involved in the digestion of the blood meal.</text>
</comment>
<evidence type="ECO:0000256" key="12">
    <source>
        <dbReference type="ARBA" id="ARBA00023157"/>
    </source>
</evidence>
<gene>
    <name evidence="18" type="ORF">PHAECO_LOCUS11529</name>
</gene>
<evidence type="ECO:0000256" key="6">
    <source>
        <dbReference type="ARBA" id="ARBA00022670"/>
    </source>
</evidence>
<evidence type="ECO:0000256" key="10">
    <source>
        <dbReference type="ARBA" id="ARBA00022833"/>
    </source>
</evidence>
<feature type="signal peptide" evidence="16">
    <location>
        <begin position="1"/>
        <end position="16"/>
    </location>
</feature>
<keyword evidence="8 16" id="KW-0732">Signal</keyword>
<evidence type="ECO:0000259" key="17">
    <source>
        <dbReference type="PROSITE" id="PS52035"/>
    </source>
</evidence>
<keyword evidence="4" id="KW-0964">Secreted</keyword>
<evidence type="ECO:0000256" key="13">
    <source>
        <dbReference type="ARBA" id="ARBA00057299"/>
    </source>
</evidence>
<dbReference type="CDD" id="cd03860">
    <property type="entry name" value="M14_CP_A-B_like"/>
    <property type="match status" value="1"/>
</dbReference>
<proteinExistence type="inferred from homology"/>
<dbReference type="InterPro" id="IPR003146">
    <property type="entry name" value="M14A_act_pep"/>
</dbReference>
<evidence type="ECO:0000256" key="3">
    <source>
        <dbReference type="ARBA" id="ARBA00005988"/>
    </source>
</evidence>
<keyword evidence="6" id="KW-0645">Protease</keyword>
<evidence type="ECO:0000256" key="15">
    <source>
        <dbReference type="PROSITE-ProRule" id="PRU01379"/>
    </source>
</evidence>
<dbReference type="InterPro" id="IPR036990">
    <property type="entry name" value="M14A-like_propep"/>
</dbReference>
<evidence type="ECO:0000256" key="1">
    <source>
        <dbReference type="ARBA" id="ARBA00001947"/>
    </source>
</evidence>